<reference evidence="1 2" key="1">
    <citation type="submission" date="2017-10" db="EMBL/GenBank/DDBJ databases">
        <title>Nyctiphanis sp. nov., isolated from the stomach of the euphausiid Nyctiphanes simplex (Hansen, 1911) in the Gulf of California.</title>
        <authorList>
            <person name="Gomez-Gil B."/>
            <person name="Aguilar-Mendez M."/>
            <person name="Lopez-Cortes A."/>
            <person name="Gomez-Gutierrez J."/>
            <person name="Roque A."/>
            <person name="Lang E."/>
            <person name="Gonzalez-Castillo A."/>
        </authorList>
    </citation>
    <scope>NUCLEOTIDE SEQUENCE [LARGE SCALE GENOMIC DNA]</scope>
    <source>
        <strain evidence="1 2">CAIM 600</strain>
    </source>
</reference>
<gene>
    <name evidence="1" type="ORF">CS022_21430</name>
</gene>
<dbReference type="Gene3D" id="2.115.10.20">
    <property type="entry name" value="Glycosyl hydrolase domain, family 43"/>
    <property type="match status" value="1"/>
</dbReference>
<proteinExistence type="predicted"/>
<comment type="caution">
    <text evidence="1">The sequence shown here is derived from an EMBL/GenBank/DDBJ whole genome shotgun (WGS) entry which is preliminary data.</text>
</comment>
<evidence type="ECO:0000313" key="2">
    <source>
        <dbReference type="Proteomes" id="UP000290287"/>
    </source>
</evidence>
<dbReference type="SUPFAM" id="SSF50939">
    <property type="entry name" value="Sialidases"/>
    <property type="match status" value="1"/>
</dbReference>
<protein>
    <submittedName>
        <fullName evidence="1">Uncharacterized protein</fullName>
    </submittedName>
</protein>
<dbReference type="Proteomes" id="UP000290287">
    <property type="component" value="Unassembled WGS sequence"/>
</dbReference>
<organism evidence="1 2">
    <name type="scientific">Veronia nyctiphanis</name>
    <dbReference type="NCBI Taxonomy" id="1278244"/>
    <lineage>
        <taxon>Bacteria</taxon>
        <taxon>Pseudomonadati</taxon>
        <taxon>Pseudomonadota</taxon>
        <taxon>Gammaproteobacteria</taxon>
        <taxon>Vibrionales</taxon>
        <taxon>Vibrionaceae</taxon>
        <taxon>Veronia</taxon>
    </lineage>
</organism>
<dbReference type="AlphaFoldDB" id="A0A4Q0YKG6"/>
<evidence type="ECO:0000313" key="1">
    <source>
        <dbReference type="EMBL" id="RXJ71227.1"/>
    </source>
</evidence>
<dbReference type="InterPro" id="IPR036278">
    <property type="entry name" value="Sialidase_sf"/>
</dbReference>
<accession>A0A4Q0YKG6</accession>
<keyword evidence="2" id="KW-1185">Reference proteome</keyword>
<name>A0A4Q0YKG6_9GAMM</name>
<dbReference type="EMBL" id="PEIB01000039">
    <property type="protein sequence ID" value="RXJ71227.1"/>
    <property type="molecule type" value="Genomic_DNA"/>
</dbReference>
<sequence>MTKHIVLPETSNHAPAVAVNLQAQLLVSWIGVGNDQINFLVSNDGENVADKVALDETSSNAPAVTCMHGTYYAAWTGVGNKLLNVFKSDDGRHWTKKVTLPESSDSAPALVAVGNTLFLAWRGTDNNAINVLESIDGDHWTNKQTSDETTTSGPTLGALGSVLFVGWRGEDDKLNVMQREISSGQALGQKVTLDEKTTARPYLASVGNELVLAWQGTGNHYLNSVSSNDGLTFSDTQTIESQSSYGGVAATNYKDEVYWVWTGTNADHNLNISPNSAIS</sequence>
<dbReference type="InterPro" id="IPR023296">
    <property type="entry name" value="Glyco_hydro_beta-prop_sf"/>
</dbReference>
<dbReference type="RefSeq" id="WP_129123951.1">
    <property type="nucleotide sequence ID" value="NZ_PEIB01000039.1"/>
</dbReference>
<dbReference type="OrthoDB" id="9764969at2"/>